<protein>
    <recommendedName>
        <fullName evidence="6">LicD family protein</fullName>
    </recommendedName>
</protein>
<comment type="caution">
    <text evidence="1">The sequence shown here is derived from an EMBL/GenBank/DDBJ whole genome shotgun (WGS) entry which is preliminary data.</text>
</comment>
<evidence type="ECO:0008006" key="6">
    <source>
        <dbReference type="Google" id="ProtNLM"/>
    </source>
</evidence>
<dbReference type="EMBL" id="CAJOBA010040616">
    <property type="protein sequence ID" value="CAF4097592.1"/>
    <property type="molecule type" value="Genomic_DNA"/>
</dbReference>
<evidence type="ECO:0000313" key="3">
    <source>
        <dbReference type="EMBL" id="CAF3673026.1"/>
    </source>
</evidence>
<dbReference type="EMBL" id="CAJNOK010019046">
    <property type="protein sequence ID" value="CAF1292758.1"/>
    <property type="molecule type" value="Genomic_DNA"/>
</dbReference>
<accession>A0A813YSJ9</accession>
<dbReference type="Proteomes" id="UP000677228">
    <property type="component" value="Unassembled WGS sequence"/>
</dbReference>
<reference evidence="1" key="1">
    <citation type="submission" date="2021-02" db="EMBL/GenBank/DDBJ databases">
        <authorList>
            <person name="Nowell W R."/>
        </authorList>
    </citation>
    <scope>NUCLEOTIDE SEQUENCE</scope>
</reference>
<name>A0A813YSJ9_9BILA</name>
<dbReference type="Proteomes" id="UP000681722">
    <property type="component" value="Unassembled WGS sequence"/>
</dbReference>
<sequence length="174" mass="20909">MFPNLSVNWFLAFGTALMWHREKSFVSDDIDIGIFIDDLTHDNKSSKIIPTMKRFNFKLLYIYGKIDHGQGWTFTCPVSNIYFGIFVFYPERINETDTWWCASYNGRCNKLRYKKCRWRFQPFQLEQITLYEHTFQIVPISFIEEKYQGQKWKIPKKYGYAESLNLSSNLVIEY</sequence>
<evidence type="ECO:0000313" key="5">
    <source>
        <dbReference type="Proteomes" id="UP000663829"/>
    </source>
</evidence>
<dbReference type="AlphaFoldDB" id="A0A813YSJ9"/>
<dbReference type="Proteomes" id="UP000663829">
    <property type="component" value="Unassembled WGS sequence"/>
</dbReference>
<organism evidence="1 5">
    <name type="scientific">Didymodactylos carnosus</name>
    <dbReference type="NCBI Taxonomy" id="1234261"/>
    <lineage>
        <taxon>Eukaryota</taxon>
        <taxon>Metazoa</taxon>
        <taxon>Spiralia</taxon>
        <taxon>Gnathifera</taxon>
        <taxon>Rotifera</taxon>
        <taxon>Eurotatoria</taxon>
        <taxon>Bdelloidea</taxon>
        <taxon>Philodinida</taxon>
        <taxon>Philodinidae</taxon>
        <taxon>Didymodactylos</taxon>
    </lineage>
</organism>
<gene>
    <name evidence="1" type="ORF">GPM918_LOCUS7978</name>
    <name evidence="2" type="ORF">OVA965_LOCUS28172</name>
    <name evidence="3" type="ORF">SRO942_LOCUS7978</name>
    <name evidence="4" type="ORF">TMI583_LOCUS28921</name>
</gene>
<evidence type="ECO:0000313" key="1">
    <source>
        <dbReference type="EMBL" id="CAF0888188.1"/>
    </source>
</evidence>
<evidence type="ECO:0000313" key="4">
    <source>
        <dbReference type="EMBL" id="CAF4097592.1"/>
    </source>
</evidence>
<dbReference type="EMBL" id="CAJOBC010001346">
    <property type="protein sequence ID" value="CAF3673026.1"/>
    <property type="molecule type" value="Genomic_DNA"/>
</dbReference>
<keyword evidence="5" id="KW-1185">Reference proteome</keyword>
<proteinExistence type="predicted"/>
<dbReference type="Proteomes" id="UP000682733">
    <property type="component" value="Unassembled WGS sequence"/>
</dbReference>
<evidence type="ECO:0000313" key="2">
    <source>
        <dbReference type="EMBL" id="CAF1292758.1"/>
    </source>
</evidence>
<dbReference type="OrthoDB" id="444255at2759"/>
<dbReference type="EMBL" id="CAJNOQ010001346">
    <property type="protein sequence ID" value="CAF0888188.1"/>
    <property type="molecule type" value="Genomic_DNA"/>
</dbReference>